<dbReference type="Pfam" id="PF00067">
    <property type="entry name" value="p450"/>
    <property type="match status" value="1"/>
</dbReference>
<dbReference type="PRINTS" id="PR00463">
    <property type="entry name" value="EP450I"/>
</dbReference>
<evidence type="ECO:0000313" key="3">
    <source>
        <dbReference type="EMBL" id="BBH87419.1"/>
    </source>
</evidence>
<protein>
    <submittedName>
        <fullName evidence="3">Cytochrome P450</fullName>
    </submittedName>
</protein>
<dbReference type="AlphaFoldDB" id="A0A455SKD2"/>
<organism evidence="3">
    <name type="scientific">Thermosporothrix sp. COM3</name>
    <dbReference type="NCBI Taxonomy" id="2490863"/>
    <lineage>
        <taxon>Bacteria</taxon>
        <taxon>Bacillati</taxon>
        <taxon>Chloroflexota</taxon>
        <taxon>Ktedonobacteria</taxon>
        <taxon>Ktedonobacterales</taxon>
        <taxon>Thermosporotrichaceae</taxon>
        <taxon>Thermosporothrix</taxon>
    </lineage>
</organism>
<dbReference type="GO" id="GO:0016705">
    <property type="term" value="F:oxidoreductase activity, acting on paired donors, with incorporation or reduction of molecular oxygen"/>
    <property type="evidence" value="ECO:0007669"/>
    <property type="project" value="InterPro"/>
</dbReference>
<comment type="similarity">
    <text evidence="1">Belongs to the cytochrome P450 family.</text>
</comment>
<dbReference type="SUPFAM" id="SSF48264">
    <property type="entry name" value="Cytochrome P450"/>
    <property type="match status" value="1"/>
</dbReference>
<dbReference type="GO" id="GO:0020037">
    <property type="term" value="F:heme binding"/>
    <property type="evidence" value="ECO:0007669"/>
    <property type="project" value="InterPro"/>
</dbReference>
<dbReference type="GO" id="GO:0004497">
    <property type="term" value="F:monooxygenase activity"/>
    <property type="evidence" value="ECO:0007669"/>
    <property type="project" value="InterPro"/>
</dbReference>
<keyword evidence="2" id="KW-0349">Heme</keyword>
<name>A0A455SKD2_9CHLR</name>
<dbReference type="InterPro" id="IPR002401">
    <property type="entry name" value="Cyt_P450_E_grp-I"/>
</dbReference>
<evidence type="ECO:0000256" key="1">
    <source>
        <dbReference type="ARBA" id="ARBA00010617"/>
    </source>
</evidence>
<dbReference type="PANTHER" id="PTHR24305">
    <property type="entry name" value="CYTOCHROME P450"/>
    <property type="match status" value="1"/>
</dbReference>
<dbReference type="CDD" id="cd11053">
    <property type="entry name" value="CYP110-like"/>
    <property type="match status" value="1"/>
</dbReference>
<dbReference type="PRINTS" id="PR00385">
    <property type="entry name" value="P450"/>
</dbReference>
<evidence type="ECO:0000256" key="2">
    <source>
        <dbReference type="PIRSR" id="PIRSR602401-1"/>
    </source>
</evidence>
<dbReference type="Gene3D" id="1.10.630.10">
    <property type="entry name" value="Cytochrome P450"/>
    <property type="match status" value="1"/>
</dbReference>
<sequence length="467" mass="53111">MASTHMTQQSMPGPSAFPLLGGKANMLKLYSDPYTFLRSMHETYGDIVALTRGDHSNVFVFSPELNLQVLAHPSLFQVDEGTFVKWPKETALGRLMLNNIITMNGEHHKQQRHLMQPAFHKQQIGQYRDDMVRLTLDMLEQWRAPSRMDLYAEMKQLTLRIVVKTLFGVNEETDIERIGYLMQRVLNSLSLLMVTPLIDIPGMPYHRILKWAAELEGMIRAMIAQKRSAGGGTDVLATLLRVHDEDGQRLSDDELVSHTFSLYSAGHETVSNALAWTFFLLDQHPEALAALLNELDGTLHGEAPTLEQLRELPLLDAVIKESLRMLPPVSMKMRIAAEPCELGGYALPKGAIVYYSPFVTHRRPELYEEPDRFQPQRWLTLKRSTYEYLPFAAGPHRCIGADFAMLELKVVLALLLQRYRLAIVSDAKIDIDIRMAPSRGIPVELLSRNHPLRRVPVRGNIQRLITF</sequence>
<gene>
    <name evidence="3" type="ORF">KTC_21700</name>
</gene>
<comment type="cofactor">
    <cofactor evidence="2">
        <name>heme</name>
        <dbReference type="ChEBI" id="CHEBI:30413"/>
    </cofactor>
</comment>
<proteinExistence type="inferred from homology"/>
<keyword evidence="2" id="KW-0408">Iron</keyword>
<accession>A0A455SKD2</accession>
<dbReference type="InterPro" id="IPR001128">
    <property type="entry name" value="Cyt_P450"/>
</dbReference>
<reference evidence="3" key="1">
    <citation type="submission" date="2018-12" db="EMBL/GenBank/DDBJ databases">
        <title>Novel natural products biosynthetic potential of the class Ktedonobacteria.</title>
        <authorList>
            <person name="Zheng Y."/>
            <person name="Saitou A."/>
            <person name="Wang C.M."/>
            <person name="Toyoda A."/>
            <person name="Minakuchi Y."/>
            <person name="Sekiguchi Y."/>
            <person name="Ueda K."/>
            <person name="Takano H."/>
            <person name="Sakai Y."/>
            <person name="Yokota A."/>
            <person name="Yabe S."/>
        </authorList>
    </citation>
    <scope>NUCLEOTIDE SEQUENCE</scope>
    <source>
        <strain evidence="3">COM3</strain>
    </source>
</reference>
<dbReference type="EMBL" id="AP019376">
    <property type="protein sequence ID" value="BBH87419.1"/>
    <property type="molecule type" value="Genomic_DNA"/>
</dbReference>
<keyword evidence="2" id="KW-0479">Metal-binding</keyword>
<feature type="binding site" description="axial binding residue" evidence="2">
    <location>
        <position position="398"/>
    </location>
    <ligand>
        <name>heme</name>
        <dbReference type="ChEBI" id="CHEBI:30413"/>
    </ligand>
    <ligandPart>
        <name>Fe</name>
        <dbReference type="ChEBI" id="CHEBI:18248"/>
    </ligandPart>
</feature>
<dbReference type="InterPro" id="IPR036396">
    <property type="entry name" value="Cyt_P450_sf"/>
</dbReference>
<dbReference type="InterPro" id="IPR050121">
    <property type="entry name" value="Cytochrome_P450_monoxygenase"/>
</dbReference>
<dbReference type="GO" id="GO:0005506">
    <property type="term" value="F:iron ion binding"/>
    <property type="evidence" value="ECO:0007669"/>
    <property type="project" value="InterPro"/>
</dbReference>
<dbReference type="PANTHER" id="PTHR24305:SF166">
    <property type="entry name" value="CYTOCHROME P450 12A4, MITOCHONDRIAL-RELATED"/>
    <property type="match status" value="1"/>
</dbReference>